<comment type="caution">
    <text evidence="1">The sequence shown here is derived from an EMBL/GenBank/DDBJ whole genome shotgun (WGS) entry which is preliminary data.</text>
</comment>
<protein>
    <recommendedName>
        <fullName evidence="2">Macroglobulin domain-containing protein</fullName>
    </recommendedName>
</protein>
<name>A0A0F8W4I6_9ZZZZ</name>
<accession>A0A0F8W4I6</accession>
<dbReference type="EMBL" id="LAZR01067410">
    <property type="protein sequence ID" value="KKK51637.1"/>
    <property type="molecule type" value="Genomic_DNA"/>
</dbReference>
<dbReference type="PROSITE" id="PS51257">
    <property type="entry name" value="PROKAR_LIPOPROTEIN"/>
    <property type="match status" value="1"/>
</dbReference>
<reference evidence="1" key="1">
    <citation type="journal article" date="2015" name="Nature">
        <title>Complex archaea that bridge the gap between prokaryotes and eukaryotes.</title>
        <authorList>
            <person name="Spang A."/>
            <person name="Saw J.H."/>
            <person name="Jorgensen S.L."/>
            <person name="Zaremba-Niedzwiedzka K."/>
            <person name="Martijn J."/>
            <person name="Lind A.E."/>
            <person name="van Eijk R."/>
            <person name="Schleper C."/>
            <person name="Guy L."/>
            <person name="Ettema T.J."/>
        </authorList>
    </citation>
    <scope>NUCLEOTIDE SEQUENCE</scope>
</reference>
<evidence type="ECO:0000313" key="1">
    <source>
        <dbReference type="EMBL" id="KKK51637.1"/>
    </source>
</evidence>
<sequence length="161" mass="18921">MKKLFLILLIILLVGCATFPNRNKDDLRIDKILLSNKEPEEYGDYERQKIFEHSQIFWVYAEVNNLTTKHIDEGDRINVVGYIIIKDSNNNIMASGLVLDYEGLIKVRLNPDEIYFTQRLYVPEETIEGKYILQLEIIDEYTNEIAIAITMFRVKNKIVYI</sequence>
<organism evidence="1">
    <name type="scientific">marine sediment metagenome</name>
    <dbReference type="NCBI Taxonomy" id="412755"/>
    <lineage>
        <taxon>unclassified sequences</taxon>
        <taxon>metagenomes</taxon>
        <taxon>ecological metagenomes</taxon>
    </lineage>
</organism>
<evidence type="ECO:0008006" key="2">
    <source>
        <dbReference type="Google" id="ProtNLM"/>
    </source>
</evidence>
<gene>
    <name evidence="1" type="ORF">LCGC14_3112940</name>
</gene>
<dbReference type="AlphaFoldDB" id="A0A0F8W4I6"/>
<proteinExistence type="predicted"/>